<keyword evidence="4" id="KW-0472">Membrane</keyword>
<keyword evidence="2" id="KW-0804">Transcription</keyword>
<evidence type="ECO:0000256" key="2">
    <source>
        <dbReference type="ARBA" id="ARBA00023163"/>
    </source>
</evidence>
<keyword evidence="6" id="KW-1185">Reference proteome</keyword>
<reference evidence="5 6" key="1">
    <citation type="submission" date="2024-06" db="EMBL/GenBank/DDBJ databases">
        <title>The Natural Products Discovery Center: Release of the First 8490 Sequenced Strains for Exploring Actinobacteria Biosynthetic Diversity.</title>
        <authorList>
            <person name="Kalkreuter E."/>
            <person name="Kautsar S.A."/>
            <person name="Yang D."/>
            <person name="Bader C.D."/>
            <person name="Teijaro C.N."/>
            <person name="Fluegel L."/>
            <person name="Davis C.M."/>
            <person name="Simpson J.R."/>
            <person name="Lauterbach L."/>
            <person name="Steele A.D."/>
            <person name="Gui C."/>
            <person name="Meng S."/>
            <person name="Li G."/>
            <person name="Viehrig K."/>
            <person name="Ye F."/>
            <person name="Su P."/>
            <person name="Kiefer A.F."/>
            <person name="Nichols A."/>
            <person name="Cepeda A.J."/>
            <person name="Yan W."/>
            <person name="Fan B."/>
            <person name="Jiang Y."/>
            <person name="Adhikari A."/>
            <person name="Zheng C.-J."/>
            <person name="Schuster L."/>
            <person name="Cowan T.M."/>
            <person name="Smanski M.J."/>
            <person name="Chevrette M.G."/>
            <person name="De Carvalho L.P.S."/>
            <person name="Shen B."/>
        </authorList>
    </citation>
    <scope>NUCLEOTIDE SEQUENCE [LARGE SCALE GENOMIC DNA]</scope>
    <source>
        <strain evidence="5 6">NPDC001694</strain>
    </source>
</reference>
<feature type="compositionally biased region" description="Basic and acidic residues" evidence="3">
    <location>
        <begin position="92"/>
        <end position="103"/>
    </location>
</feature>
<evidence type="ECO:0008006" key="7">
    <source>
        <dbReference type="Google" id="ProtNLM"/>
    </source>
</evidence>
<accession>A0ABV1TDV9</accession>
<feature type="region of interest" description="Disordered" evidence="3">
    <location>
        <begin position="88"/>
        <end position="135"/>
    </location>
</feature>
<feature type="compositionally biased region" description="Polar residues" evidence="3">
    <location>
        <begin position="165"/>
        <end position="201"/>
    </location>
</feature>
<keyword evidence="4" id="KW-0812">Transmembrane</keyword>
<dbReference type="RefSeq" id="WP_351956826.1">
    <property type="nucleotide sequence ID" value="NZ_JBEOZM010000004.1"/>
</dbReference>
<feature type="transmembrane region" description="Helical" evidence="4">
    <location>
        <begin position="138"/>
        <end position="157"/>
    </location>
</feature>
<name>A0ABV1TDV9_9ACTN</name>
<evidence type="ECO:0000256" key="3">
    <source>
        <dbReference type="SAM" id="MobiDB-lite"/>
    </source>
</evidence>
<dbReference type="Gene3D" id="1.10.10.1320">
    <property type="entry name" value="Anti-sigma factor, zinc-finger domain"/>
    <property type="match status" value="1"/>
</dbReference>
<proteinExistence type="predicted"/>
<dbReference type="Proteomes" id="UP001490365">
    <property type="component" value="Unassembled WGS sequence"/>
</dbReference>
<feature type="compositionally biased region" description="Polar residues" evidence="3">
    <location>
        <begin position="210"/>
        <end position="224"/>
    </location>
</feature>
<sequence>MTSTTDMAGHPDVAEISDLTEGLLPPARTEEVRQHLDGCGLCTDVHASLEEIRGLLGALPDPPQMPADVAGRIDAALAAEALLDAAAPVTHVSRETSPRETSPREMSPAGDRPAGRPNASVGPGRKDRARDRGRRRRTIVLGTVLTAAVLGAGSFFLQSLGGDGTTTAQGKPSSSAGTFSKSTLQSQVQDLLGARTNTPRGSQKPFGIESQPSGAGSTETPYTTRIQPSVSVPTCVRSGISQSGDVIGAKQGTYEGKDAFLVVLPDASDASRVTAFIVDATCGSKASASPGKVLLTESLSRP</sequence>
<comment type="caution">
    <text evidence="5">The sequence shown here is derived from an EMBL/GenBank/DDBJ whole genome shotgun (WGS) entry which is preliminary data.</text>
</comment>
<evidence type="ECO:0000313" key="6">
    <source>
        <dbReference type="Proteomes" id="UP001490365"/>
    </source>
</evidence>
<evidence type="ECO:0000256" key="1">
    <source>
        <dbReference type="ARBA" id="ARBA00023015"/>
    </source>
</evidence>
<organism evidence="5 6">
    <name type="scientific">Streptomyces sp. 900105755</name>
    <dbReference type="NCBI Taxonomy" id="3154389"/>
    <lineage>
        <taxon>Bacteria</taxon>
        <taxon>Bacillati</taxon>
        <taxon>Actinomycetota</taxon>
        <taxon>Actinomycetes</taxon>
        <taxon>Kitasatosporales</taxon>
        <taxon>Streptomycetaceae</taxon>
        <taxon>Streptomyces</taxon>
    </lineage>
</organism>
<gene>
    <name evidence="5" type="ORF">ABT211_13025</name>
</gene>
<feature type="region of interest" description="Disordered" evidence="3">
    <location>
        <begin position="164"/>
        <end position="224"/>
    </location>
</feature>
<keyword evidence="1" id="KW-0805">Transcription regulation</keyword>
<protein>
    <recommendedName>
        <fullName evidence="7">Zinc-finger domain-containing protein</fullName>
    </recommendedName>
</protein>
<evidence type="ECO:0000256" key="4">
    <source>
        <dbReference type="SAM" id="Phobius"/>
    </source>
</evidence>
<keyword evidence="4" id="KW-1133">Transmembrane helix</keyword>
<dbReference type="InterPro" id="IPR041916">
    <property type="entry name" value="Anti_sigma_zinc_sf"/>
</dbReference>
<evidence type="ECO:0000313" key="5">
    <source>
        <dbReference type="EMBL" id="MER6268208.1"/>
    </source>
</evidence>
<dbReference type="EMBL" id="JBEOZM010000004">
    <property type="protein sequence ID" value="MER6268208.1"/>
    <property type="molecule type" value="Genomic_DNA"/>
</dbReference>